<evidence type="ECO:0000313" key="3">
    <source>
        <dbReference type="EMBL" id="PNY79177.1"/>
    </source>
</evidence>
<dbReference type="PANTHER" id="PTHR45586">
    <property type="entry name" value="TPR REPEAT-CONTAINING PROTEIN PA4667"/>
    <property type="match status" value="1"/>
</dbReference>
<dbReference type="InterPro" id="IPR019734">
    <property type="entry name" value="TPR_rpt"/>
</dbReference>
<dbReference type="SUPFAM" id="SSF48452">
    <property type="entry name" value="TPR-like"/>
    <property type="match status" value="2"/>
</dbReference>
<evidence type="ECO:0000256" key="1">
    <source>
        <dbReference type="ARBA" id="ARBA00022737"/>
    </source>
</evidence>
<evidence type="ECO:0000313" key="4">
    <source>
        <dbReference type="Proteomes" id="UP000236379"/>
    </source>
</evidence>
<comment type="caution">
    <text evidence="3">The sequence shown here is derived from an EMBL/GenBank/DDBJ whole genome shotgun (WGS) entry which is preliminary data.</text>
</comment>
<sequence length="1229" mass="134360">MDPVSTALNLAFNFAGRKLLEAGYKKLTTASVSDEEYALLTALTTLHDGRQAAGRLALQDWLASPEWRSGAVLEGLKQGSGVTPALLGLFEDREHGLEARDRPRVVAETFLAAYWILYLRGQGHQVLLDQGRVTQEVLRDMQRSVGDMAAMVQQLHAQLVPGGESAARVPLPGTPLSPTDPHAPKLERIDHSLEDFALAAAGRRLRALEGEVDQMSDAARAKYLRLWGNLENNLGHRDEAARRYVAAFEYDSTSPGGLTLRGYAALLDGEPEKALGYLNRALGKQRRSDTLALKVYALDELGRHGEIEALRAQEGAPGNLELSLALAQTAMQQERFDVASADLRPLLATEHAQDPRLHLALARVKMKPLELELRGAPRAITEVPALLEGRPEIAEALNLVDGVLAEPGGLAPPLLNQASNLKQAILFWHNRFPELLEVAQAALKTDPDDVASLRHAALAQMALDRPEDAWQTFTRISEGERDVEVRMLGASAAERTGRAPEATELLTGILQEDLDPRARDNALLMATRVLLAQNRAPAARVLLDGEADDRALVWLARAEVAEALDDHQAAPAAYRRAVALAQGERVVGLSVQLAQYLRVRGQLDEAAEVVTAVVEQTQDAELLHWMGPLLLQAGAFPAAQMVVDALDAQQDVSFETHALSAALHASLEQWDAAAERQVRLLELRPDDAHELWNAAVVRRKQDQPEEVLNLLRRYVARPDVSAAELMNAADVASQLAPGREALGWAYEARRRSHSDPGVHSRYFQIALRCPHEHNLPEVQPESAVLLANDDTQRWLVLTGDGAPAPERGEFALDSREAQVLLGQRLGSTVKLREGEGGTFEVRGIITKFANAERSFLQDFHQLFPADNSMVRLRVLDPSPEFETGLPEEWRNLRAAAEKTARQRDEARQIIARNRYAHVLNATLATESATAFWLGVFRRPETYLSFLGEEADAQAASVALGAPAWVVDVSALLGLAMTDQLELLLLAGIPLQVTTQTEAQLEMLAPQQEPVARALHFVRTHTAVVVAPPAIGALGHLFPEEAASAMALAAAQALPLLTEDAGLRHSNREGTLGPVLTAFGVVDALLAVYRAGTLNQTALETHLLPLLLAGRLFLPLSSGLLQHVIAHDSGQVGPGLQALLRLLLHPNITVQYQAVMAGELLKLLWAQPDLSGRRQAVVRQLVGGLGEVVDRTQRFRELYRVVQHLFRLMPQQAREVTAELQKAQATWPQR</sequence>
<dbReference type="EMBL" id="PPPD01000006">
    <property type="protein sequence ID" value="PNY79177.1"/>
    <property type="molecule type" value="Genomic_DNA"/>
</dbReference>
<accession>A0A2K3URN1</accession>
<protein>
    <recommendedName>
        <fullName evidence="5">Tetratricopeptide repeat protein</fullName>
    </recommendedName>
</protein>
<dbReference type="Gene3D" id="1.25.40.10">
    <property type="entry name" value="Tetratricopeptide repeat domain"/>
    <property type="match status" value="2"/>
</dbReference>
<keyword evidence="1" id="KW-0677">Repeat</keyword>
<evidence type="ECO:0008006" key="5">
    <source>
        <dbReference type="Google" id="ProtNLM"/>
    </source>
</evidence>
<gene>
    <name evidence="3" type="ORF">CVO96_20470</name>
</gene>
<keyword evidence="2" id="KW-0802">TPR repeat</keyword>
<dbReference type="InterPro" id="IPR051012">
    <property type="entry name" value="CellSynth/LPSAsmb/PSIAsmb"/>
</dbReference>
<dbReference type="SMART" id="SM00028">
    <property type="entry name" value="TPR"/>
    <property type="match status" value="4"/>
</dbReference>
<dbReference type="AlphaFoldDB" id="A0A2K3URN1"/>
<reference evidence="3 4" key="1">
    <citation type="submission" date="2018-01" db="EMBL/GenBank/DDBJ databases">
        <title>Deinococcus koreensis sp. nov., a radiation-resistant bacterium isolated from river water.</title>
        <authorList>
            <person name="Choi A."/>
        </authorList>
    </citation>
    <scope>NUCLEOTIDE SEQUENCE [LARGE SCALE GENOMIC DNA]</scope>
    <source>
        <strain evidence="3 4">SJW1-2</strain>
    </source>
</reference>
<proteinExistence type="predicted"/>
<name>A0A2K3URN1_9DEIO</name>
<keyword evidence="4" id="KW-1185">Reference proteome</keyword>
<dbReference type="Proteomes" id="UP000236379">
    <property type="component" value="Unassembled WGS sequence"/>
</dbReference>
<dbReference type="InterPro" id="IPR011990">
    <property type="entry name" value="TPR-like_helical_dom_sf"/>
</dbReference>
<evidence type="ECO:0000256" key="2">
    <source>
        <dbReference type="ARBA" id="ARBA00022803"/>
    </source>
</evidence>
<dbReference type="RefSeq" id="WP_103314328.1">
    <property type="nucleotide sequence ID" value="NZ_PPPD01000006.1"/>
</dbReference>
<organism evidence="3 4">
    <name type="scientific">Deinococcus koreensis</name>
    <dbReference type="NCBI Taxonomy" id="2054903"/>
    <lineage>
        <taxon>Bacteria</taxon>
        <taxon>Thermotogati</taxon>
        <taxon>Deinococcota</taxon>
        <taxon>Deinococci</taxon>
        <taxon>Deinococcales</taxon>
        <taxon>Deinococcaceae</taxon>
        <taxon>Deinococcus</taxon>
    </lineage>
</organism>
<dbReference type="OrthoDB" id="233486at2"/>
<dbReference type="PANTHER" id="PTHR45586:SF1">
    <property type="entry name" value="LIPOPOLYSACCHARIDE ASSEMBLY PROTEIN B"/>
    <property type="match status" value="1"/>
</dbReference>